<reference evidence="1 2" key="1">
    <citation type="journal article" date="2022" name="Hortic Res">
        <title>A haplotype resolved chromosomal level avocado genome allows analysis of novel avocado genes.</title>
        <authorList>
            <person name="Nath O."/>
            <person name="Fletcher S.J."/>
            <person name="Hayward A."/>
            <person name="Shaw L.M."/>
            <person name="Masouleh A.K."/>
            <person name="Furtado A."/>
            <person name="Henry R.J."/>
            <person name="Mitter N."/>
        </authorList>
    </citation>
    <scope>NUCLEOTIDE SEQUENCE [LARGE SCALE GENOMIC DNA]</scope>
    <source>
        <strain evidence="2">cv. Hass</strain>
    </source>
</reference>
<dbReference type="EMBL" id="CM056820">
    <property type="protein sequence ID" value="KAJ8615074.1"/>
    <property type="molecule type" value="Genomic_DNA"/>
</dbReference>
<comment type="caution">
    <text evidence="1">The sequence shown here is derived from an EMBL/GenBank/DDBJ whole genome shotgun (WGS) entry which is preliminary data.</text>
</comment>
<gene>
    <name evidence="1" type="ORF">MRB53_034446</name>
</gene>
<proteinExistence type="predicted"/>
<accession>A0ACC2K246</accession>
<sequence length="1241" mass="138385">MSSFAENKQRKGRTEKTNELRIYSQPHLFQAVALCVRFLTEMEKGKDVQDFCGGNGDGYDAVVVGSGYGGSVAAYRLSVAGIKVCLIEKGQRWDASDFPTTSVQMMSAVRIEAGNWGISFGSKNALFQIHEQGDSLVGVTCGLGGGSLVNAGVMVSTPVRVFRNQKWPTEWLNDWEACEASASAMLRPQTAPVEFSNARAMREVCDEIEESSASSIKLSMNFEHEGTDSTGSQRLEKCLACGNCMSGCPYNAKNSTDKNYLASAIKAGCTVITDCQVHYAVKEIDKVYDEQLGINIKQRRRWRVYCDNLEYICADFVVLSAGVLGTTQILFQSERRGLRLSDRLGFGFSSNGNNVAYLASSPALLNAYGLKKNQFSKVPFQDRSGPAISSSYTSSLGFTIQSAVLPVAYPYLLFKGILTYGWPTCYCFLHGVIDKLKHMVGLKASQGMILNLMGYDTGDGRITLDSATDKIIFTPPHDPLLPRKVQALQKISKRLGGILFVSRYRSTSVHLLGGCNAASDPSQGVCNPNGQVFNPNSGSHIVHPGLYVCDASLIPCSIGINPCLTITTAAEHVSRHLVQDALKYKSLNWPIQVPASELQVPADRQEIEFINKVIVSKPQLKTHETSDKRPSSYDEVVIKETMRGYIGGMPCTAFLMMKMNSRDLKGYHEGQTSFGDCHPLLRGKVGGYVLFQFVQKDKLYIVDGKVDMCCLDSRTPYTQYMCYHLLLASASGRRYILEGKKVMNPYLLGSYAWSESRTLHVTFKRVHHNDDVEIKHSNNLTEESLNLKGELHVSILELLRSLITMKGNKRGRFIFLLVQSLFRTYILQTPRSSHLNFSSLDMNQRPYPPSTLHETATDDGLIITCKQWKLIGERQAHPVLLINGYATESYCLPTEPKDLVRTLLEEGYETWLLQPRLHPLHASNDFTVEDIGKFDIPAAFAKICELHGPSTKIHVIAHCVGGLSIHIALLGGHVSANNVASLTCTNSSMFFKLTTSSLFKMRLPLIPISMAILGKNKIIPLLETLKDSPRHRLLKSIARLIPRCERCTCNECEVLSGIFGNAFWHDNISPTLHHWLNKQYLPILPMSAFPHIRKICLAGHIVDANGKNIYLIHPERMALPTLYISGGRSLLVTPRTSLLANQYMRLHQPSFLHRRVVVEGFGHSDLLIGEESHERVFPDMISHMKQAEQRSVTMSNEETKYSKEALSWVDADDGDGLFTSWFYSILLLLVILLLWWFLRLM</sequence>
<evidence type="ECO:0000313" key="2">
    <source>
        <dbReference type="Proteomes" id="UP001234297"/>
    </source>
</evidence>
<name>A0ACC2K246_PERAE</name>
<evidence type="ECO:0000313" key="1">
    <source>
        <dbReference type="EMBL" id="KAJ8615074.1"/>
    </source>
</evidence>
<keyword evidence="2" id="KW-1185">Reference proteome</keyword>
<organism evidence="1 2">
    <name type="scientific">Persea americana</name>
    <name type="common">Avocado</name>
    <dbReference type="NCBI Taxonomy" id="3435"/>
    <lineage>
        <taxon>Eukaryota</taxon>
        <taxon>Viridiplantae</taxon>
        <taxon>Streptophyta</taxon>
        <taxon>Embryophyta</taxon>
        <taxon>Tracheophyta</taxon>
        <taxon>Spermatophyta</taxon>
        <taxon>Magnoliopsida</taxon>
        <taxon>Magnoliidae</taxon>
        <taxon>Laurales</taxon>
        <taxon>Lauraceae</taxon>
        <taxon>Persea</taxon>
    </lineage>
</organism>
<dbReference type="Proteomes" id="UP001234297">
    <property type="component" value="Chromosome 12"/>
</dbReference>
<protein>
    <submittedName>
        <fullName evidence="1">Uncharacterized protein</fullName>
    </submittedName>
</protein>